<name>X0XU14_9ZZZZ</name>
<reference evidence="1" key="1">
    <citation type="journal article" date="2014" name="Front. Microbiol.">
        <title>High frequency of phylogenetically diverse reductive dehalogenase-homologous genes in deep subseafloor sedimentary metagenomes.</title>
        <authorList>
            <person name="Kawai M."/>
            <person name="Futagami T."/>
            <person name="Toyoda A."/>
            <person name="Takaki Y."/>
            <person name="Nishi S."/>
            <person name="Hori S."/>
            <person name="Arai W."/>
            <person name="Tsubouchi T."/>
            <person name="Morono Y."/>
            <person name="Uchiyama I."/>
            <person name="Ito T."/>
            <person name="Fujiyama A."/>
            <person name="Inagaki F."/>
            <person name="Takami H."/>
        </authorList>
    </citation>
    <scope>NUCLEOTIDE SEQUENCE</scope>
    <source>
        <strain evidence="1">Expedition CK06-06</strain>
    </source>
</reference>
<accession>X0XU14</accession>
<feature type="non-terminal residue" evidence="1">
    <location>
        <position position="77"/>
    </location>
</feature>
<protein>
    <submittedName>
        <fullName evidence="1">Uncharacterized protein</fullName>
    </submittedName>
</protein>
<dbReference type="EMBL" id="BARS01046137">
    <property type="protein sequence ID" value="GAG40113.1"/>
    <property type="molecule type" value="Genomic_DNA"/>
</dbReference>
<sequence>MFGYQQPAGFTLRVAFSYEGFTPMAKSKLTKAKVKRLKADIIAGMKQTELAKKYKVSRSLVSEIANERAHADVPWPK</sequence>
<gene>
    <name evidence="1" type="ORF">S01H1_69480</name>
</gene>
<evidence type="ECO:0000313" key="1">
    <source>
        <dbReference type="EMBL" id="GAG40113.1"/>
    </source>
</evidence>
<organism evidence="1">
    <name type="scientific">marine sediment metagenome</name>
    <dbReference type="NCBI Taxonomy" id="412755"/>
    <lineage>
        <taxon>unclassified sequences</taxon>
        <taxon>metagenomes</taxon>
        <taxon>ecological metagenomes</taxon>
    </lineage>
</organism>
<dbReference type="AlphaFoldDB" id="X0XU14"/>
<comment type="caution">
    <text evidence="1">The sequence shown here is derived from an EMBL/GenBank/DDBJ whole genome shotgun (WGS) entry which is preliminary data.</text>
</comment>
<proteinExistence type="predicted"/>